<evidence type="ECO:0000313" key="6">
    <source>
        <dbReference type="EMBL" id="CAB4925529.1"/>
    </source>
</evidence>
<organism evidence="6">
    <name type="scientific">freshwater metagenome</name>
    <dbReference type="NCBI Taxonomy" id="449393"/>
    <lineage>
        <taxon>unclassified sequences</taxon>
        <taxon>metagenomes</taxon>
        <taxon>ecological metagenomes</taxon>
    </lineage>
</organism>
<evidence type="ECO:0000256" key="2">
    <source>
        <dbReference type="ARBA" id="ARBA00022679"/>
    </source>
</evidence>
<dbReference type="AlphaFoldDB" id="A0A6J7I499"/>
<dbReference type="InterPro" id="IPR014043">
    <property type="entry name" value="Acyl_transferase_dom"/>
</dbReference>
<keyword evidence="3" id="KW-0012">Acyltransferase</keyword>
<dbReference type="PANTHER" id="PTHR42681:SF1">
    <property type="entry name" value="MALONYL-COA-ACYL CARRIER PROTEIN TRANSACYLASE, MITOCHONDRIAL"/>
    <property type="match status" value="1"/>
</dbReference>
<protein>
    <recommendedName>
        <fullName evidence="1">[acyl-carrier-protein] S-malonyltransferase</fullName>
        <ecNumber evidence="1">2.3.1.39</ecNumber>
    </recommendedName>
</protein>
<evidence type="ECO:0000256" key="4">
    <source>
        <dbReference type="ARBA" id="ARBA00048462"/>
    </source>
</evidence>
<name>A0A6J7I499_9ZZZZ</name>
<dbReference type="Gene3D" id="3.40.366.10">
    <property type="entry name" value="Malonyl-Coenzyme A Acyl Carrier Protein, domain 2"/>
    <property type="match status" value="1"/>
</dbReference>
<evidence type="ECO:0000256" key="1">
    <source>
        <dbReference type="ARBA" id="ARBA00013258"/>
    </source>
</evidence>
<dbReference type="GO" id="GO:0006633">
    <property type="term" value="P:fatty acid biosynthetic process"/>
    <property type="evidence" value="ECO:0007669"/>
    <property type="project" value="TreeGrafter"/>
</dbReference>
<dbReference type="GO" id="GO:0005829">
    <property type="term" value="C:cytosol"/>
    <property type="evidence" value="ECO:0007669"/>
    <property type="project" value="TreeGrafter"/>
</dbReference>
<dbReference type="EMBL" id="CAFBMK010000129">
    <property type="protein sequence ID" value="CAB4925529.1"/>
    <property type="molecule type" value="Genomic_DNA"/>
</dbReference>
<feature type="domain" description="Malonyl-CoA:ACP transacylase (MAT)" evidence="5">
    <location>
        <begin position="8"/>
        <end position="285"/>
    </location>
</feature>
<dbReference type="GO" id="GO:0004314">
    <property type="term" value="F:[acyl-carrier-protein] S-malonyltransferase activity"/>
    <property type="evidence" value="ECO:0007669"/>
    <property type="project" value="UniProtKB-EC"/>
</dbReference>
<dbReference type="Pfam" id="PF00698">
    <property type="entry name" value="Acyl_transf_1"/>
    <property type="match status" value="1"/>
</dbReference>
<evidence type="ECO:0000256" key="3">
    <source>
        <dbReference type="ARBA" id="ARBA00023315"/>
    </source>
</evidence>
<dbReference type="InterPro" id="IPR001227">
    <property type="entry name" value="Ac_transferase_dom_sf"/>
</dbReference>
<dbReference type="SMART" id="SM00827">
    <property type="entry name" value="PKS_AT"/>
    <property type="match status" value="1"/>
</dbReference>
<dbReference type="InterPro" id="IPR050858">
    <property type="entry name" value="Mal-CoA-ACP_Trans/PKS_FabD"/>
</dbReference>
<dbReference type="PANTHER" id="PTHR42681">
    <property type="entry name" value="MALONYL-COA-ACYL CARRIER PROTEIN TRANSACYLASE, MITOCHONDRIAL"/>
    <property type="match status" value="1"/>
</dbReference>
<dbReference type="InterPro" id="IPR016036">
    <property type="entry name" value="Malonyl_transacylase_ACP-bd"/>
</dbReference>
<sequence>MSVRTAVLFPGQGVPLEGAGEEVARLRPDLLEAVVEAVGEDPFPRAAESTRFTQPAIVCSSLARWSALGLDHPDAFFGHSLGEIVALAVAGAIDEREALVLAAARGRAMADADPQKLGSMAAVRKGGLAAATELAEQHGLVVACDNAPGQVIIAGLITGLDAAAETAKASGNRVRRLDVAGAFHSPLMEPAIPGLQEAIDATTFRAPHTTVWSAVTAAPIDDPPRRLIDSLTHPVLFRPGLLGLHAAGVRRFVDAGPGEIAAGLARKTFADAEAGDVVEVEVPGIPAAQGSGSTTGDDA</sequence>
<dbReference type="SUPFAM" id="SSF52151">
    <property type="entry name" value="FabD/lysophospholipase-like"/>
    <property type="match status" value="1"/>
</dbReference>
<dbReference type="SUPFAM" id="SSF55048">
    <property type="entry name" value="Probable ACP-binding domain of malonyl-CoA ACP transacylase"/>
    <property type="match status" value="1"/>
</dbReference>
<reference evidence="6" key="1">
    <citation type="submission" date="2020-05" db="EMBL/GenBank/DDBJ databases">
        <authorList>
            <person name="Chiriac C."/>
            <person name="Salcher M."/>
            <person name="Ghai R."/>
            <person name="Kavagutti S V."/>
        </authorList>
    </citation>
    <scope>NUCLEOTIDE SEQUENCE</scope>
</reference>
<dbReference type="InterPro" id="IPR016035">
    <property type="entry name" value="Acyl_Trfase/lysoPLipase"/>
</dbReference>
<gene>
    <name evidence="6" type="ORF">UFOPK3564_02080</name>
</gene>
<evidence type="ECO:0000259" key="5">
    <source>
        <dbReference type="SMART" id="SM00827"/>
    </source>
</evidence>
<comment type="catalytic activity">
    <reaction evidence="4">
        <text>holo-[ACP] + malonyl-CoA = malonyl-[ACP] + CoA</text>
        <dbReference type="Rhea" id="RHEA:41792"/>
        <dbReference type="Rhea" id="RHEA-COMP:9623"/>
        <dbReference type="Rhea" id="RHEA-COMP:9685"/>
        <dbReference type="ChEBI" id="CHEBI:57287"/>
        <dbReference type="ChEBI" id="CHEBI:57384"/>
        <dbReference type="ChEBI" id="CHEBI:64479"/>
        <dbReference type="ChEBI" id="CHEBI:78449"/>
        <dbReference type="EC" id="2.3.1.39"/>
    </reaction>
</comment>
<dbReference type="EC" id="2.3.1.39" evidence="1"/>
<proteinExistence type="predicted"/>
<keyword evidence="2" id="KW-0808">Transferase</keyword>
<accession>A0A6J7I499</accession>